<feature type="domain" description="BED-type" evidence="6">
    <location>
        <begin position="9"/>
        <end position="71"/>
    </location>
</feature>
<keyword evidence="3" id="KW-0862">Zinc</keyword>
<accession>A0A673B404</accession>
<proteinExistence type="predicted"/>
<keyword evidence="8" id="KW-1185">Reference proteome</keyword>
<reference evidence="7" key="1">
    <citation type="submission" date="2019-06" db="EMBL/GenBank/DDBJ databases">
        <authorList>
            <consortium name="Wellcome Sanger Institute Data Sharing"/>
        </authorList>
    </citation>
    <scope>NUCLEOTIDE SEQUENCE [LARGE SCALE GENOMIC DNA]</scope>
</reference>
<dbReference type="SUPFAM" id="SSF53098">
    <property type="entry name" value="Ribonuclease H-like"/>
    <property type="match status" value="1"/>
</dbReference>
<evidence type="ECO:0000256" key="2">
    <source>
        <dbReference type="ARBA" id="ARBA00022771"/>
    </source>
</evidence>
<evidence type="ECO:0000256" key="3">
    <source>
        <dbReference type="ARBA" id="ARBA00022833"/>
    </source>
</evidence>
<keyword evidence="1" id="KW-0479">Metal-binding</keyword>
<dbReference type="InterPro" id="IPR012337">
    <property type="entry name" value="RNaseH-like_sf"/>
</dbReference>
<reference evidence="7" key="2">
    <citation type="submission" date="2025-08" db="UniProtKB">
        <authorList>
            <consortium name="Ensembl"/>
        </authorList>
    </citation>
    <scope>IDENTIFICATION</scope>
</reference>
<dbReference type="PROSITE" id="PS50808">
    <property type="entry name" value="ZF_BED"/>
    <property type="match status" value="1"/>
</dbReference>
<evidence type="ECO:0000313" key="8">
    <source>
        <dbReference type="Proteomes" id="UP000472271"/>
    </source>
</evidence>
<dbReference type="Ensembl" id="ENSSORT00005036357.1">
    <property type="protein sequence ID" value="ENSSORP00005035407.1"/>
    <property type="gene ID" value="ENSSORG00005016718.1"/>
</dbReference>
<organism evidence="7 8">
    <name type="scientific">Sphaeramia orbicularis</name>
    <name type="common">orbiculate cardinalfish</name>
    <dbReference type="NCBI Taxonomy" id="375764"/>
    <lineage>
        <taxon>Eukaryota</taxon>
        <taxon>Metazoa</taxon>
        <taxon>Chordata</taxon>
        <taxon>Craniata</taxon>
        <taxon>Vertebrata</taxon>
        <taxon>Euteleostomi</taxon>
        <taxon>Actinopterygii</taxon>
        <taxon>Neopterygii</taxon>
        <taxon>Teleostei</taxon>
        <taxon>Neoteleostei</taxon>
        <taxon>Acanthomorphata</taxon>
        <taxon>Gobiaria</taxon>
        <taxon>Kurtiformes</taxon>
        <taxon>Apogonoidei</taxon>
        <taxon>Apogonidae</taxon>
        <taxon>Apogoninae</taxon>
        <taxon>Sphaeramia</taxon>
    </lineage>
</organism>
<name>A0A673B404_9TELE</name>
<evidence type="ECO:0000256" key="4">
    <source>
        <dbReference type="PROSITE-ProRule" id="PRU00027"/>
    </source>
</evidence>
<dbReference type="InterPro" id="IPR003656">
    <property type="entry name" value="Znf_BED"/>
</dbReference>
<evidence type="ECO:0000313" key="7">
    <source>
        <dbReference type="Ensembl" id="ENSSORP00005035407.1"/>
    </source>
</evidence>
<dbReference type="AlphaFoldDB" id="A0A673B404"/>
<dbReference type="PANTHER" id="PTHR47501:SF5">
    <property type="entry name" value="HAT C-TERMINAL DIMERISATION DOMAIN-CONTAINING PROTEIN"/>
    <property type="match status" value="1"/>
</dbReference>
<sequence>MAEGGDGEESFQSPWPYLDKYMSLCETTDKNYVFRCLLCNPKKKLLSTSKTSNTNLRMHIQRMHPNKIASLDKEQDQAKKRSATHEEEHLDPSTQGSISQFFSGGTRNPVISQQRFDKLILNFIVQGLHPLQTVERPEFVELFKEILPYRHLISRRTLGRMLDDEYSSMKRTLTEELSTLTHVCTTTDAWSANNRSFLGVTIHWIDEKSLSICSGALACRRIEGHHTHNVLAEMQDNVHRDFNIRDKITVTTTDNGSNFVKAFSVFAEVQITSLEEENEEGEDDDTVFLNLTDMLNEGDGYEDVSLPPHQRCACHTLNLVATKDAETAVSQSDSFKKVSRSTVGKCQVIWNKQHRSTQASDIIQDKLGCQLPVPILTRWNFTYHAMEHLNTCILTKCQEFNETCEKLEVVRFKAAELTFIKEYTMAPLAKALDVLQSDKMAYAGALVPTITILVEKMEHLKLNTTFQHFLFSLKAEVKILQSQSTDCMQEEVDTYLQSCETNFVSAFQNLPLMKKILLKYNTGFPASAACERLFSVGKDIFRPKRNRLSDTNFEKLLLCRVNKHLL</sequence>
<feature type="region of interest" description="Disordered" evidence="5">
    <location>
        <begin position="65"/>
        <end position="98"/>
    </location>
</feature>
<protein>
    <recommendedName>
        <fullName evidence="6">BED-type domain-containing protein</fullName>
    </recommendedName>
</protein>
<reference evidence="7" key="3">
    <citation type="submission" date="2025-09" db="UniProtKB">
        <authorList>
            <consortium name="Ensembl"/>
        </authorList>
    </citation>
    <scope>IDENTIFICATION</scope>
</reference>
<evidence type="ECO:0000259" key="6">
    <source>
        <dbReference type="PROSITE" id="PS50808"/>
    </source>
</evidence>
<feature type="compositionally biased region" description="Basic and acidic residues" evidence="5">
    <location>
        <begin position="70"/>
        <end position="91"/>
    </location>
</feature>
<dbReference type="GO" id="GO:0003677">
    <property type="term" value="F:DNA binding"/>
    <property type="evidence" value="ECO:0007669"/>
    <property type="project" value="InterPro"/>
</dbReference>
<dbReference type="GO" id="GO:0008270">
    <property type="term" value="F:zinc ion binding"/>
    <property type="evidence" value="ECO:0007669"/>
    <property type="project" value="UniProtKB-KW"/>
</dbReference>
<dbReference type="Proteomes" id="UP000472271">
    <property type="component" value="Chromosome 17"/>
</dbReference>
<evidence type="ECO:0000256" key="1">
    <source>
        <dbReference type="ARBA" id="ARBA00022723"/>
    </source>
</evidence>
<evidence type="ECO:0000256" key="5">
    <source>
        <dbReference type="SAM" id="MobiDB-lite"/>
    </source>
</evidence>
<dbReference type="PANTHER" id="PTHR47501">
    <property type="entry name" value="TRANSPOSASE-RELATED"/>
    <property type="match status" value="1"/>
</dbReference>
<keyword evidence="2 4" id="KW-0863">Zinc-finger</keyword>